<feature type="transmembrane region" description="Helical" evidence="10">
    <location>
        <begin position="75"/>
        <end position="100"/>
    </location>
</feature>
<keyword evidence="8" id="KW-0764">Sulfate transport</keyword>
<keyword evidence="4" id="KW-0997">Cell inner membrane</keyword>
<dbReference type="PANTHER" id="PTHR37468:SF1">
    <property type="entry name" value="SULFATE TRANSPORTER CYSZ"/>
    <property type="match status" value="1"/>
</dbReference>
<keyword evidence="6 10" id="KW-0812">Transmembrane</keyword>
<evidence type="ECO:0000313" key="11">
    <source>
        <dbReference type="EMBL" id="MEN1947499.1"/>
    </source>
</evidence>
<dbReference type="PANTHER" id="PTHR37468">
    <property type="entry name" value="SULFATE TRANSPORTER CYSZ"/>
    <property type="match status" value="1"/>
</dbReference>
<evidence type="ECO:0000256" key="7">
    <source>
        <dbReference type="ARBA" id="ARBA00022989"/>
    </source>
</evidence>
<proteinExistence type="predicted"/>
<evidence type="ECO:0000256" key="5">
    <source>
        <dbReference type="ARBA" id="ARBA00022605"/>
    </source>
</evidence>
<name>A0ABU9W677_9MICO</name>
<dbReference type="Pfam" id="PF07264">
    <property type="entry name" value="EI24"/>
    <property type="match status" value="1"/>
</dbReference>
<dbReference type="Proteomes" id="UP001425155">
    <property type="component" value="Unassembled WGS sequence"/>
</dbReference>
<feature type="transmembrane region" description="Helical" evidence="10">
    <location>
        <begin position="27"/>
        <end position="54"/>
    </location>
</feature>
<accession>A0ABU9W677</accession>
<keyword evidence="5" id="KW-0028">Amino-acid biosynthesis</keyword>
<sequence length="259" mass="27171">MLSGFLSGVALLLRGFGVWRRNPGVMLLGLVPAFIVFVLIVGALVALGFSLAPFIEWATPFADTWTESWATALRLTLGAITLGAAGLLAAVTFTALTLAIGDPFYERIWRAVELDLGGEIPDRGAGVWRAVRDSSALIALGVVSSLVVVVVGFIPVVGAVAAPVLGVVLSGRLLARELTSRAFEARGLTPAERRAVLRPHRAQMLGFGVATQLLFLIPLGAVFTMPAAVAGSTMLARAALDAAPTPQPAENRMSRPIRP</sequence>
<comment type="subcellular location">
    <subcellularLocation>
        <location evidence="1">Membrane</location>
        <topology evidence="1">Multi-pass membrane protein</topology>
    </subcellularLocation>
</comment>
<dbReference type="InterPro" id="IPR059112">
    <property type="entry name" value="CysZ/EI24"/>
</dbReference>
<protein>
    <submittedName>
        <fullName evidence="11">EI24 domain-containing protein</fullName>
    </submittedName>
</protein>
<reference evidence="11 12" key="1">
    <citation type="submission" date="2024-03" db="EMBL/GenBank/DDBJ databases">
        <title>YIM 134122 draft genome.</title>
        <authorList>
            <person name="Zuo S."/>
            <person name="Xiong L."/>
        </authorList>
    </citation>
    <scope>NUCLEOTIDE SEQUENCE [LARGE SCALE GENOMIC DNA]</scope>
    <source>
        <strain evidence="11 12">YIM 134122</strain>
    </source>
</reference>
<gene>
    <name evidence="11" type="ORF">WJX64_13145</name>
</gene>
<feature type="transmembrane region" description="Helical" evidence="10">
    <location>
        <begin position="136"/>
        <end position="169"/>
    </location>
</feature>
<dbReference type="InterPro" id="IPR050480">
    <property type="entry name" value="CysZ-like"/>
</dbReference>
<evidence type="ECO:0000256" key="8">
    <source>
        <dbReference type="ARBA" id="ARBA00023032"/>
    </source>
</evidence>
<dbReference type="EMBL" id="JBCLVG010000002">
    <property type="protein sequence ID" value="MEN1947499.1"/>
    <property type="molecule type" value="Genomic_DNA"/>
</dbReference>
<organism evidence="11 12">
    <name type="scientific">Leifsonia stereocauli</name>
    <dbReference type="NCBI Taxonomy" id="3134136"/>
    <lineage>
        <taxon>Bacteria</taxon>
        <taxon>Bacillati</taxon>
        <taxon>Actinomycetota</taxon>
        <taxon>Actinomycetes</taxon>
        <taxon>Micrococcales</taxon>
        <taxon>Microbacteriaceae</taxon>
        <taxon>Leifsonia</taxon>
    </lineage>
</organism>
<evidence type="ECO:0000256" key="3">
    <source>
        <dbReference type="ARBA" id="ARBA00022475"/>
    </source>
</evidence>
<comment type="caution">
    <text evidence="11">The sequence shown here is derived from an EMBL/GenBank/DDBJ whole genome shotgun (WGS) entry which is preliminary data.</text>
</comment>
<evidence type="ECO:0000256" key="10">
    <source>
        <dbReference type="SAM" id="Phobius"/>
    </source>
</evidence>
<feature type="transmembrane region" description="Helical" evidence="10">
    <location>
        <begin position="204"/>
        <end position="225"/>
    </location>
</feature>
<evidence type="ECO:0000256" key="1">
    <source>
        <dbReference type="ARBA" id="ARBA00004141"/>
    </source>
</evidence>
<evidence type="ECO:0000256" key="4">
    <source>
        <dbReference type="ARBA" id="ARBA00022519"/>
    </source>
</evidence>
<keyword evidence="2" id="KW-0813">Transport</keyword>
<evidence type="ECO:0000256" key="6">
    <source>
        <dbReference type="ARBA" id="ARBA00022692"/>
    </source>
</evidence>
<keyword evidence="3" id="KW-1003">Cell membrane</keyword>
<dbReference type="RefSeq" id="WP_342114776.1">
    <property type="nucleotide sequence ID" value="NZ_JBCAUN010000002.1"/>
</dbReference>
<evidence type="ECO:0000256" key="2">
    <source>
        <dbReference type="ARBA" id="ARBA00022448"/>
    </source>
</evidence>
<keyword evidence="9 10" id="KW-0472">Membrane</keyword>
<evidence type="ECO:0000313" key="12">
    <source>
        <dbReference type="Proteomes" id="UP001425155"/>
    </source>
</evidence>
<keyword evidence="7 10" id="KW-1133">Transmembrane helix</keyword>
<evidence type="ECO:0000256" key="9">
    <source>
        <dbReference type="ARBA" id="ARBA00023136"/>
    </source>
</evidence>
<keyword evidence="12" id="KW-1185">Reference proteome</keyword>